<evidence type="ECO:0000256" key="8">
    <source>
        <dbReference type="ARBA" id="ARBA00022840"/>
    </source>
</evidence>
<dbReference type="InterPro" id="IPR003661">
    <property type="entry name" value="HisK_dim/P_dom"/>
</dbReference>
<dbReference type="GO" id="GO:0009927">
    <property type="term" value="F:histidine phosphotransfer kinase activity"/>
    <property type="evidence" value="ECO:0007669"/>
    <property type="project" value="TreeGrafter"/>
</dbReference>
<evidence type="ECO:0000256" key="1">
    <source>
        <dbReference type="ARBA" id="ARBA00000085"/>
    </source>
</evidence>
<keyword evidence="9" id="KW-0902">Two-component regulatory system</keyword>
<dbReference type="InterPro" id="IPR003594">
    <property type="entry name" value="HATPase_dom"/>
</dbReference>
<dbReference type="InterPro" id="IPR035965">
    <property type="entry name" value="PAS-like_dom_sf"/>
</dbReference>
<dbReference type="NCBIfam" id="TIGR00229">
    <property type="entry name" value="sensory_box"/>
    <property type="match status" value="2"/>
</dbReference>
<keyword evidence="4" id="KW-0597">Phosphoprotein</keyword>
<evidence type="ECO:0000256" key="4">
    <source>
        <dbReference type="ARBA" id="ARBA00022553"/>
    </source>
</evidence>
<evidence type="ECO:0000256" key="3">
    <source>
        <dbReference type="ARBA" id="ARBA00012438"/>
    </source>
</evidence>
<dbReference type="InterPro" id="IPR004358">
    <property type="entry name" value="Sig_transdc_His_kin-like_C"/>
</dbReference>
<dbReference type="FunFam" id="3.30.565.10:FF:000010">
    <property type="entry name" value="Sensor histidine kinase RcsC"/>
    <property type="match status" value="1"/>
</dbReference>
<dbReference type="FunFam" id="1.10.287.130:FF:000038">
    <property type="entry name" value="Sensory transduction histidine kinase"/>
    <property type="match status" value="1"/>
</dbReference>
<dbReference type="GO" id="GO:0006355">
    <property type="term" value="P:regulation of DNA-templated transcription"/>
    <property type="evidence" value="ECO:0007669"/>
    <property type="project" value="InterPro"/>
</dbReference>
<protein>
    <recommendedName>
        <fullName evidence="13">Virulence sensor protein BvgS</fullName>
        <ecNumber evidence="3">2.7.13.3</ecNumber>
    </recommendedName>
</protein>
<dbReference type="Pfam" id="PF00512">
    <property type="entry name" value="HisKA"/>
    <property type="match status" value="1"/>
</dbReference>
<dbReference type="PROSITE" id="PS50109">
    <property type="entry name" value="HIS_KIN"/>
    <property type="match status" value="1"/>
</dbReference>
<evidence type="ECO:0000256" key="6">
    <source>
        <dbReference type="ARBA" id="ARBA00022741"/>
    </source>
</evidence>
<evidence type="ECO:0000256" key="11">
    <source>
        <dbReference type="ARBA" id="ARBA00023306"/>
    </source>
</evidence>
<evidence type="ECO:0000256" key="2">
    <source>
        <dbReference type="ARBA" id="ARBA00004370"/>
    </source>
</evidence>
<dbReference type="PROSITE" id="PS50112">
    <property type="entry name" value="PAS"/>
    <property type="match status" value="2"/>
</dbReference>
<dbReference type="EC" id="2.7.13.3" evidence="3"/>
<dbReference type="CDD" id="cd16922">
    <property type="entry name" value="HATPase_EvgS-ArcB-TorS-like"/>
    <property type="match status" value="1"/>
</dbReference>
<dbReference type="AlphaFoldDB" id="A0A935N1X4"/>
<dbReference type="GO" id="GO:0005886">
    <property type="term" value="C:plasma membrane"/>
    <property type="evidence" value="ECO:0007669"/>
    <property type="project" value="TreeGrafter"/>
</dbReference>
<comment type="subcellular location">
    <subcellularLocation>
        <location evidence="2">Membrane</location>
    </subcellularLocation>
</comment>
<keyword evidence="10 14" id="KW-0472">Membrane</keyword>
<dbReference type="SUPFAM" id="SSF55874">
    <property type="entry name" value="ATPase domain of HSP90 chaperone/DNA topoisomerase II/histidine kinase"/>
    <property type="match status" value="1"/>
</dbReference>
<evidence type="ECO:0000256" key="7">
    <source>
        <dbReference type="ARBA" id="ARBA00022777"/>
    </source>
</evidence>
<dbReference type="GO" id="GO:0005524">
    <property type="term" value="F:ATP binding"/>
    <property type="evidence" value="ECO:0007669"/>
    <property type="project" value="UniProtKB-KW"/>
</dbReference>
<evidence type="ECO:0000259" key="16">
    <source>
        <dbReference type="PROSITE" id="PS50112"/>
    </source>
</evidence>
<dbReference type="SMART" id="SM00388">
    <property type="entry name" value="HisKA"/>
    <property type="match status" value="1"/>
</dbReference>
<feature type="transmembrane region" description="Helical" evidence="14">
    <location>
        <begin position="50"/>
        <end position="73"/>
    </location>
</feature>
<dbReference type="PRINTS" id="PR00344">
    <property type="entry name" value="BCTRLSENSOR"/>
</dbReference>
<keyword evidence="5" id="KW-0808">Transferase</keyword>
<dbReference type="PANTHER" id="PTHR43047">
    <property type="entry name" value="TWO-COMPONENT HISTIDINE PROTEIN KINASE"/>
    <property type="match status" value="1"/>
</dbReference>
<keyword evidence="8" id="KW-0067">ATP-binding</keyword>
<organism evidence="17 18">
    <name type="scientific">Candidatus Dechloromonas phosphorivorans</name>
    <dbReference type="NCBI Taxonomy" id="2899244"/>
    <lineage>
        <taxon>Bacteria</taxon>
        <taxon>Pseudomonadati</taxon>
        <taxon>Pseudomonadota</taxon>
        <taxon>Betaproteobacteria</taxon>
        <taxon>Rhodocyclales</taxon>
        <taxon>Azonexaceae</taxon>
        <taxon>Dechloromonas</taxon>
    </lineage>
</organism>
<dbReference type="PANTHER" id="PTHR43047:SF72">
    <property type="entry name" value="OSMOSENSING HISTIDINE PROTEIN KINASE SLN1"/>
    <property type="match status" value="1"/>
</dbReference>
<name>A0A935N1X4_9RHOO</name>
<dbReference type="Pfam" id="PF00989">
    <property type="entry name" value="PAS"/>
    <property type="match status" value="2"/>
</dbReference>
<dbReference type="InterPro" id="IPR013767">
    <property type="entry name" value="PAS_fold"/>
</dbReference>
<dbReference type="InterPro" id="IPR036097">
    <property type="entry name" value="HisK_dim/P_sf"/>
</dbReference>
<dbReference type="SUPFAM" id="SSF47384">
    <property type="entry name" value="Homodimeric domain of signal transducing histidine kinase"/>
    <property type="match status" value="1"/>
</dbReference>
<dbReference type="CDD" id="cd00082">
    <property type="entry name" value="HisKA"/>
    <property type="match status" value="1"/>
</dbReference>
<evidence type="ECO:0000256" key="12">
    <source>
        <dbReference type="ARBA" id="ARBA00058004"/>
    </source>
</evidence>
<dbReference type="InterPro" id="IPR000014">
    <property type="entry name" value="PAS"/>
</dbReference>
<keyword evidence="7" id="KW-0418">Kinase</keyword>
<dbReference type="EMBL" id="JADJMS010000013">
    <property type="protein sequence ID" value="MBK7414815.1"/>
    <property type="molecule type" value="Genomic_DNA"/>
</dbReference>
<comment type="catalytic activity">
    <reaction evidence="1">
        <text>ATP + protein L-histidine = ADP + protein N-phospho-L-histidine.</text>
        <dbReference type="EC" id="2.7.13.3"/>
    </reaction>
</comment>
<keyword evidence="6" id="KW-0547">Nucleotide-binding</keyword>
<dbReference type="GO" id="GO:0000155">
    <property type="term" value="F:phosphorelay sensor kinase activity"/>
    <property type="evidence" value="ECO:0007669"/>
    <property type="project" value="InterPro"/>
</dbReference>
<comment type="caution">
    <text evidence="17">The sequence shown here is derived from an EMBL/GenBank/DDBJ whole genome shotgun (WGS) entry which is preliminary data.</text>
</comment>
<dbReference type="Gene3D" id="3.30.450.20">
    <property type="entry name" value="PAS domain"/>
    <property type="match status" value="2"/>
</dbReference>
<keyword evidence="14" id="KW-1133">Transmembrane helix</keyword>
<evidence type="ECO:0000313" key="17">
    <source>
        <dbReference type="EMBL" id="MBK7414815.1"/>
    </source>
</evidence>
<evidence type="ECO:0000256" key="10">
    <source>
        <dbReference type="ARBA" id="ARBA00023136"/>
    </source>
</evidence>
<evidence type="ECO:0000259" key="15">
    <source>
        <dbReference type="PROSITE" id="PS50109"/>
    </source>
</evidence>
<evidence type="ECO:0000313" key="18">
    <source>
        <dbReference type="Proteomes" id="UP000739411"/>
    </source>
</evidence>
<feature type="domain" description="PAS" evidence="16">
    <location>
        <begin position="225"/>
        <end position="300"/>
    </location>
</feature>
<feature type="domain" description="Histidine kinase" evidence="15">
    <location>
        <begin position="390"/>
        <end position="610"/>
    </location>
</feature>
<dbReference type="InterPro" id="IPR005467">
    <property type="entry name" value="His_kinase_dom"/>
</dbReference>
<evidence type="ECO:0000256" key="14">
    <source>
        <dbReference type="SAM" id="Phobius"/>
    </source>
</evidence>
<dbReference type="Proteomes" id="UP000739411">
    <property type="component" value="Unassembled WGS sequence"/>
</dbReference>
<keyword evidence="14" id="KW-0812">Transmembrane</keyword>
<feature type="domain" description="PAS" evidence="16">
    <location>
        <begin position="97"/>
        <end position="169"/>
    </location>
</feature>
<evidence type="ECO:0000256" key="9">
    <source>
        <dbReference type="ARBA" id="ARBA00023012"/>
    </source>
</evidence>
<sequence>MSANVIQVLDQLSRRLFAFVIVTSLAIATPLCLAMDGDRRPPDNDLIWSQYGMSITLLSLFVSGILLIIALYFQRNNRRLKEECARAEVLTKQLLANNTRFRAIFENVDALAIQGYTPSGTVVYWNHAAETIYGYSASEAIGAKLFDLIIPPDARQLVMGAVDWMFENRTGIPAERLSLLHKNGHLVEVYSTHVVVETAEEGPLLFCLDVNLAEQAKTENALAENETRQQIILDALGEGVFGTDCDGICTFINPAALTILGFSGSEVLGNNQHVLFHSRHPDGSPYLASECPVFQTMKDGRERRTEEWFWRKSGECFPIRMTVTATLHKGTITGSVVAFADITEIVRTAQELRQYRNHLEEQVQLRTTQLEDARTAAEAANRAKSAFLANMSHEIRTPMNAILGMAHLMRREGVSSQQADRLDKIDHAAQHLLTIINDILDISKIEAGKLILEQVPVDIPEILSGIVTLLDERIRSRGLVLLIESDNFPELFLGDPMRITQSLINYTSNAIKFTETGSITVRAKRLKENEITATLRFEEEDTGIGINPETVGMLFDAFKQADSSTTRKYGGTGLGLAITKHLAQAMGGDAGVDSQPGHGSCFWFTVCLKKIRFIQR</sequence>
<dbReference type="SUPFAM" id="SSF55785">
    <property type="entry name" value="PYP-like sensor domain (PAS domain)"/>
    <property type="match status" value="2"/>
</dbReference>
<keyword evidence="11" id="KW-0131">Cell cycle</keyword>
<comment type="function">
    <text evidence="12">Member of the two-component regulatory system BvgS/BvgA. Phosphorylates BvgA via a four-step phosphorelay in response to environmental signals.</text>
</comment>
<gene>
    <name evidence="17" type="ORF">IPJ38_06560</name>
</gene>
<dbReference type="Pfam" id="PF02518">
    <property type="entry name" value="HATPase_c"/>
    <property type="match status" value="1"/>
</dbReference>
<reference evidence="17 18" key="1">
    <citation type="submission" date="2020-10" db="EMBL/GenBank/DDBJ databases">
        <title>Connecting structure to function with the recovery of over 1000 high-quality activated sludge metagenome-assembled genomes encoding full-length rRNA genes using long-read sequencing.</title>
        <authorList>
            <person name="Singleton C.M."/>
            <person name="Petriglieri F."/>
            <person name="Kristensen J.M."/>
            <person name="Kirkegaard R.H."/>
            <person name="Michaelsen T.Y."/>
            <person name="Andersen M.H."/>
            <person name="Karst S.M."/>
            <person name="Dueholm M.S."/>
            <person name="Nielsen P.H."/>
            <person name="Albertsen M."/>
        </authorList>
    </citation>
    <scope>NUCLEOTIDE SEQUENCE [LARGE SCALE GENOMIC DNA]</scope>
    <source>
        <strain evidence="17">EsbW_18-Q3-R4-48_BATAC.463</strain>
    </source>
</reference>
<dbReference type="SMART" id="SM00387">
    <property type="entry name" value="HATPase_c"/>
    <property type="match status" value="1"/>
</dbReference>
<dbReference type="Gene3D" id="1.10.287.130">
    <property type="match status" value="1"/>
</dbReference>
<dbReference type="InterPro" id="IPR036890">
    <property type="entry name" value="HATPase_C_sf"/>
</dbReference>
<proteinExistence type="predicted"/>
<evidence type="ECO:0000256" key="13">
    <source>
        <dbReference type="ARBA" id="ARBA00070152"/>
    </source>
</evidence>
<dbReference type="SMART" id="SM00091">
    <property type="entry name" value="PAS"/>
    <property type="match status" value="2"/>
</dbReference>
<accession>A0A935N1X4</accession>
<dbReference type="Gene3D" id="3.30.565.10">
    <property type="entry name" value="Histidine kinase-like ATPase, C-terminal domain"/>
    <property type="match status" value="1"/>
</dbReference>
<dbReference type="CDD" id="cd00130">
    <property type="entry name" value="PAS"/>
    <property type="match status" value="2"/>
</dbReference>
<evidence type="ECO:0000256" key="5">
    <source>
        <dbReference type="ARBA" id="ARBA00022679"/>
    </source>
</evidence>